<dbReference type="Proteomes" id="UP000324222">
    <property type="component" value="Unassembled WGS sequence"/>
</dbReference>
<evidence type="ECO:0000313" key="2">
    <source>
        <dbReference type="Proteomes" id="UP000324222"/>
    </source>
</evidence>
<accession>A0A5B7EZ56</accession>
<sequence length="94" mass="10633">MLGSAWAGVSQAGRRDLRYGDAVGGRLLFCSCTHSCRDVESRIHISLFRRTPIFDDLIRDISRRKLVSPHTFLSCTSVFLRALGMLVLLPPTWR</sequence>
<keyword evidence="2" id="KW-1185">Reference proteome</keyword>
<organism evidence="1 2">
    <name type="scientific">Portunus trituberculatus</name>
    <name type="common">Swimming crab</name>
    <name type="synonym">Neptunus trituberculatus</name>
    <dbReference type="NCBI Taxonomy" id="210409"/>
    <lineage>
        <taxon>Eukaryota</taxon>
        <taxon>Metazoa</taxon>
        <taxon>Ecdysozoa</taxon>
        <taxon>Arthropoda</taxon>
        <taxon>Crustacea</taxon>
        <taxon>Multicrustacea</taxon>
        <taxon>Malacostraca</taxon>
        <taxon>Eumalacostraca</taxon>
        <taxon>Eucarida</taxon>
        <taxon>Decapoda</taxon>
        <taxon>Pleocyemata</taxon>
        <taxon>Brachyura</taxon>
        <taxon>Eubrachyura</taxon>
        <taxon>Portunoidea</taxon>
        <taxon>Portunidae</taxon>
        <taxon>Portuninae</taxon>
        <taxon>Portunus</taxon>
    </lineage>
</organism>
<reference evidence="1 2" key="1">
    <citation type="submission" date="2019-05" db="EMBL/GenBank/DDBJ databases">
        <title>Another draft genome of Portunus trituberculatus and its Hox gene families provides insights of decapod evolution.</title>
        <authorList>
            <person name="Jeong J.-H."/>
            <person name="Song I."/>
            <person name="Kim S."/>
            <person name="Choi T."/>
            <person name="Kim D."/>
            <person name="Ryu S."/>
            <person name="Kim W."/>
        </authorList>
    </citation>
    <scope>NUCLEOTIDE SEQUENCE [LARGE SCALE GENOMIC DNA]</scope>
    <source>
        <tissue evidence="1">Muscle</tissue>
    </source>
</reference>
<comment type="caution">
    <text evidence="1">The sequence shown here is derived from an EMBL/GenBank/DDBJ whole genome shotgun (WGS) entry which is preliminary data.</text>
</comment>
<proteinExistence type="predicted"/>
<name>A0A5B7EZ56_PORTR</name>
<protein>
    <submittedName>
        <fullName evidence="1">Uncharacterized protein</fullName>
    </submittedName>
</protein>
<gene>
    <name evidence="1" type="ORF">E2C01_033059</name>
</gene>
<dbReference type="EMBL" id="VSRR010004388">
    <property type="protein sequence ID" value="MPC39522.1"/>
    <property type="molecule type" value="Genomic_DNA"/>
</dbReference>
<dbReference type="AlphaFoldDB" id="A0A5B7EZ56"/>
<evidence type="ECO:0000313" key="1">
    <source>
        <dbReference type="EMBL" id="MPC39522.1"/>
    </source>
</evidence>